<keyword evidence="2" id="KW-0812">Transmembrane</keyword>
<feature type="region of interest" description="Disordered" evidence="1">
    <location>
        <begin position="169"/>
        <end position="203"/>
    </location>
</feature>
<reference evidence="4" key="1">
    <citation type="journal article" date="2019" name="Int. J. Syst. Evol. Microbiol.">
        <title>The Global Catalogue of Microorganisms (GCM) 10K type strain sequencing project: providing services to taxonomists for standard genome sequencing and annotation.</title>
        <authorList>
            <consortium name="The Broad Institute Genomics Platform"/>
            <consortium name="The Broad Institute Genome Sequencing Center for Infectious Disease"/>
            <person name="Wu L."/>
            <person name="Ma J."/>
        </authorList>
    </citation>
    <scope>NUCLEOTIDE SEQUENCE [LARGE SCALE GENOMIC DNA]</scope>
    <source>
        <strain evidence="4">IBRC-M 10908</strain>
    </source>
</reference>
<sequence>MARTTAGKAPAGGVPARPLRRTRLLLTAVLAGLVVGAGLAAPSALAQEPAVRIQSGHDPQLETGEGATPAQIGLIVTGKAGTPTEVRATVGGVDAHVTASFGQGNSCPGSQQSNGSQVTCSFTMPQKQGSRNPEKGEQALAITLTPATQSELTTEDVMQGQLVISATMDGKPAEKSTSLTVRGTEEPQPESIPMVKGTVVDNGEPVDGAEVKLEDSEGNSYTATTDSSGVFEFVGNEEKHIAPGEISLTVSKEGYDTQTVTRNVFEETEEEIRLPKVEEEKPKEEEPKDEEPAAAEEPEEGGMSPTLWAMIIIGALLVIGGIVAIVLLLRGGKGDDDDNEDDRPLPDLPPDHQGQAAQTGRPGVYQASGPGQQQGEAPTMIHNGPLVNDDDFAGYGSQQESSFGPGYDNSATQVMPQYGSEQPPPPPPPGGLPPQAPKDETTILPTVDKDKGPQAPGYGPGPQPRRDEGGWQRPDDRRQSGW</sequence>
<dbReference type="Proteomes" id="UP001595823">
    <property type="component" value="Unassembled WGS sequence"/>
</dbReference>
<dbReference type="Pfam" id="PF13620">
    <property type="entry name" value="CarboxypepD_reg"/>
    <property type="match status" value="1"/>
</dbReference>
<feature type="transmembrane region" description="Helical" evidence="2">
    <location>
        <begin position="307"/>
        <end position="329"/>
    </location>
</feature>
<evidence type="ECO:0000256" key="2">
    <source>
        <dbReference type="SAM" id="Phobius"/>
    </source>
</evidence>
<feature type="compositionally biased region" description="Basic and acidic residues" evidence="1">
    <location>
        <begin position="437"/>
        <end position="452"/>
    </location>
</feature>
<accession>A0ABV8TWU2</accession>
<comment type="caution">
    <text evidence="3">The sequence shown here is derived from an EMBL/GenBank/DDBJ whole genome shotgun (WGS) entry which is preliminary data.</text>
</comment>
<dbReference type="InterPro" id="IPR008969">
    <property type="entry name" value="CarboxyPept-like_regulatory"/>
</dbReference>
<name>A0ABV8TWU2_9ACTN</name>
<feature type="region of interest" description="Disordered" evidence="1">
    <location>
        <begin position="262"/>
        <end position="302"/>
    </location>
</feature>
<keyword evidence="4" id="KW-1185">Reference proteome</keyword>
<dbReference type="SUPFAM" id="SSF49464">
    <property type="entry name" value="Carboxypeptidase regulatory domain-like"/>
    <property type="match status" value="1"/>
</dbReference>
<evidence type="ECO:0000313" key="4">
    <source>
        <dbReference type="Proteomes" id="UP001595823"/>
    </source>
</evidence>
<keyword evidence="2" id="KW-0472">Membrane</keyword>
<organism evidence="3 4">
    <name type="scientific">Salininema proteolyticum</name>
    <dbReference type="NCBI Taxonomy" id="1607685"/>
    <lineage>
        <taxon>Bacteria</taxon>
        <taxon>Bacillati</taxon>
        <taxon>Actinomycetota</taxon>
        <taxon>Actinomycetes</taxon>
        <taxon>Glycomycetales</taxon>
        <taxon>Glycomycetaceae</taxon>
        <taxon>Salininema</taxon>
    </lineage>
</organism>
<protein>
    <submittedName>
        <fullName evidence="3">Carboxypeptidase regulatory-like domain-containing protein</fullName>
    </submittedName>
</protein>
<feature type="compositionally biased region" description="Pro residues" evidence="1">
    <location>
        <begin position="422"/>
        <end position="436"/>
    </location>
</feature>
<evidence type="ECO:0000313" key="3">
    <source>
        <dbReference type="EMBL" id="MFC4335127.1"/>
    </source>
</evidence>
<dbReference type="InterPro" id="IPR006311">
    <property type="entry name" value="TAT_signal"/>
</dbReference>
<dbReference type="PROSITE" id="PS51318">
    <property type="entry name" value="TAT"/>
    <property type="match status" value="1"/>
</dbReference>
<feature type="compositionally biased region" description="Acidic residues" evidence="1">
    <location>
        <begin position="287"/>
        <end position="300"/>
    </location>
</feature>
<dbReference type="EMBL" id="JBHSDK010000012">
    <property type="protein sequence ID" value="MFC4335127.1"/>
    <property type="molecule type" value="Genomic_DNA"/>
</dbReference>
<dbReference type="Gene3D" id="2.60.40.1120">
    <property type="entry name" value="Carboxypeptidase-like, regulatory domain"/>
    <property type="match status" value="1"/>
</dbReference>
<keyword evidence="2" id="KW-1133">Transmembrane helix</keyword>
<feature type="compositionally biased region" description="Basic and acidic residues" evidence="1">
    <location>
        <begin position="464"/>
        <end position="482"/>
    </location>
</feature>
<dbReference type="RefSeq" id="WP_380619510.1">
    <property type="nucleotide sequence ID" value="NZ_JBHSDK010000012.1"/>
</dbReference>
<evidence type="ECO:0000256" key="1">
    <source>
        <dbReference type="SAM" id="MobiDB-lite"/>
    </source>
</evidence>
<feature type="region of interest" description="Disordered" evidence="1">
    <location>
        <begin position="334"/>
        <end position="482"/>
    </location>
</feature>
<proteinExistence type="predicted"/>
<feature type="compositionally biased region" description="Basic and acidic residues" evidence="1">
    <location>
        <begin position="271"/>
        <end position="286"/>
    </location>
</feature>
<gene>
    <name evidence="3" type="ORF">ACFPET_07935</name>
</gene>